<accession>A0ACC0UJK4</accession>
<evidence type="ECO:0000313" key="2">
    <source>
        <dbReference type="Proteomes" id="UP001207468"/>
    </source>
</evidence>
<dbReference type="EMBL" id="JAGFNK010000021">
    <property type="protein sequence ID" value="KAI9511500.1"/>
    <property type="molecule type" value="Genomic_DNA"/>
</dbReference>
<dbReference type="Proteomes" id="UP001207468">
    <property type="component" value="Unassembled WGS sequence"/>
</dbReference>
<reference evidence="1" key="1">
    <citation type="submission" date="2021-03" db="EMBL/GenBank/DDBJ databases">
        <title>Evolutionary priming and transition to the ectomycorrhizal habit in an iconic lineage of mushroom-forming fungi: is preadaptation a requirement?</title>
        <authorList>
            <consortium name="DOE Joint Genome Institute"/>
            <person name="Looney B.P."/>
            <person name="Miyauchi S."/>
            <person name="Morin E."/>
            <person name="Drula E."/>
            <person name="Courty P.E."/>
            <person name="Chicoki N."/>
            <person name="Fauchery L."/>
            <person name="Kohler A."/>
            <person name="Kuo A."/>
            <person name="LaButti K."/>
            <person name="Pangilinan J."/>
            <person name="Lipzen A."/>
            <person name="Riley R."/>
            <person name="Andreopoulos W."/>
            <person name="He G."/>
            <person name="Johnson J."/>
            <person name="Barry K.W."/>
            <person name="Grigoriev I.V."/>
            <person name="Nagy L."/>
            <person name="Hibbett D."/>
            <person name="Henrissat B."/>
            <person name="Matheny P.B."/>
            <person name="Labbe J."/>
            <person name="Martin A.F."/>
        </authorList>
    </citation>
    <scope>NUCLEOTIDE SEQUENCE</scope>
    <source>
        <strain evidence="1">BPL698</strain>
    </source>
</reference>
<comment type="caution">
    <text evidence="1">The sequence shown here is derived from an EMBL/GenBank/DDBJ whole genome shotgun (WGS) entry which is preliminary data.</text>
</comment>
<sequence>MPIYDNFGSPFDGSDADLILRSRPVPASELLGEIHAAAIPSDAWRKMRPTHFRVHKLFLIKASPVFQRLLSETSQSLHSSGNPDNDLGITRDNCDTLPVLCLSEDRETLHSLLTAIYPTEVAYPQTLEALMKIYAATKKYEMSSALALFRTYSTRVAPIMTTKNAFRAYIFAFNEALKEEALEAARLTLSLPHTIETYGEDLCIASGPALYALWRHRQVVSQAIGKGVQACVEEVGDLRGWRNQSSCACSGGNIGQATSKFREFTQKLIADFSLMTFPSFLETMSSQERDNCYSCRRYVQLDLLRLFSCLEQHAHRELFPLFDGSEEPPRPPGEQPRNFGTPFNQSDANLIIRSSDQVDFHVHKAVLGIASVVFDDMFTAPGPSPHEQGQDNQVINLTEGSKTLHYLLTTIYPVDPSIPETSEDALSLLATCHKYHMDFTATHIRSLLQEITPPIFTTPNSFHAYGIASRYNLKEETLHSARLTLERPLNFDECGEDLRFVSGAHLFRLRGYRSKCTTVLKDCISQMKANEDKIRPTSSYYNYNQRPIMTGWCYDHFLKKIEETPST</sequence>
<keyword evidence="2" id="KW-1185">Reference proteome</keyword>
<protein>
    <submittedName>
        <fullName evidence="1">Uncharacterized protein</fullName>
    </submittedName>
</protein>
<proteinExistence type="predicted"/>
<name>A0ACC0UJK4_9AGAM</name>
<organism evidence="1 2">
    <name type="scientific">Russula earlei</name>
    <dbReference type="NCBI Taxonomy" id="71964"/>
    <lineage>
        <taxon>Eukaryota</taxon>
        <taxon>Fungi</taxon>
        <taxon>Dikarya</taxon>
        <taxon>Basidiomycota</taxon>
        <taxon>Agaricomycotina</taxon>
        <taxon>Agaricomycetes</taxon>
        <taxon>Russulales</taxon>
        <taxon>Russulaceae</taxon>
        <taxon>Russula</taxon>
    </lineage>
</organism>
<evidence type="ECO:0000313" key="1">
    <source>
        <dbReference type="EMBL" id="KAI9511500.1"/>
    </source>
</evidence>
<gene>
    <name evidence="1" type="ORF">F5148DRAFT_1146821</name>
</gene>